<reference evidence="10" key="1">
    <citation type="submission" date="2018-05" db="EMBL/GenBank/DDBJ databases">
        <authorList>
            <person name="Lanie J.A."/>
            <person name="Ng W.-L."/>
            <person name="Kazmierczak K.M."/>
            <person name="Andrzejewski T.M."/>
            <person name="Davidsen T.M."/>
            <person name="Wayne K.J."/>
            <person name="Tettelin H."/>
            <person name="Glass J.I."/>
            <person name="Rusch D."/>
            <person name="Podicherti R."/>
            <person name="Tsui H.-C.T."/>
            <person name="Winkler M.E."/>
        </authorList>
    </citation>
    <scope>NUCLEOTIDE SEQUENCE</scope>
</reference>
<evidence type="ECO:0000256" key="9">
    <source>
        <dbReference type="SAM" id="Phobius"/>
    </source>
</evidence>
<organism evidence="10">
    <name type="scientific">marine metagenome</name>
    <dbReference type="NCBI Taxonomy" id="408172"/>
    <lineage>
        <taxon>unclassified sequences</taxon>
        <taxon>metagenomes</taxon>
        <taxon>ecological metagenomes</taxon>
    </lineage>
</organism>
<dbReference type="GO" id="GO:0004427">
    <property type="term" value="F:inorganic diphosphate phosphatase activity"/>
    <property type="evidence" value="ECO:0007669"/>
    <property type="project" value="InterPro"/>
</dbReference>
<feature type="non-terminal residue" evidence="10">
    <location>
        <position position="163"/>
    </location>
</feature>
<keyword evidence="5" id="KW-1278">Translocase</keyword>
<dbReference type="GO" id="GO:0009678">
    <property type="term" value="F:diphosphate hydrolysis-driven proton transmembrane transporter activity"/>
    <property type="evidence" value="ECO:0007669"/>
    <property type="project" value="InterPro"/>
</dbReference>
<dbReference type="EMBL" id="UINC01070583">
    <property type="protein sequence ID" value="SVC04846.1"/>
    <property type="molecule type" value="Genomic_DNA"/>
</dbReference>
<feature type="transmembrane region" description="Helical" evidence="9">
    <location>
        <begin position="6"/>
        <end position="29"/>
    </location>
</feature>
<feature type="transmembrane region" description="Helical" evidence="9">
    <location>
        <begin position="83"/>
        <end position="102"/>
    </location>
</feature>
<comment type="subcellular location">
    <subcellularLocation>
        <location evidence="1">Endomembrane system</location>
        <topology evidence="1">Multi-pass membrane protein</topology>
    </subcellularLocation>
</comment>
<evidence type="ECO:0000256" key="7">
    <source>
        <dbReference type="ARBA" id="ARBA00023065"/>
    </source>
</evidence>
<keyword evidence="7" id="KW-0406">Ion transport</keyword>
<evidence type="ECO:0000256" key="1">
    <source>
        <dbReference type="ARBA" id="ARBA00004127"/>
    </source>
</evidence>
<evidence type="ECO:0000256" key="8">
    <source>
        <dbReference type="ARBA" id="ARBA00023136"/>
    </source>
</evidence>
<accession>A0A382IYU9</accession>
<keyword evidence="8 9" id="KW-0472">Membrane</keyword>
<evidence type="ECO:0000256" key="2">
    <source>
        <dbReference type="ARBA" id="ARBA00022448"/>
    </source>
</evidence>
<proteinExistence type="predicted"/>
<keyword evidence="6 9" id="KW-1133">Transmembrane helix</keyword>
<evidence type="ECO:0000256" key="4">
    <source>
        <dbReference type="ARBA" id="ARBA00022842"/>
    </source>
</evidence>
<evidence type="ECO:0000256" key="6">
    <source>
        <dbReference type="ARBA" id="ARBA00022989"/>
    </source>
</evidence>
<feature type="transmembrane region" description="Helical" evidence="9">
    <location>
        <begin position="57"/>
        <end position="77"/>
    </location>
</feature>
<gene>
    <name evidence="10" type="ORF">METZ01_LOCUS257700</name>
</gene>
<dbReference type="AlphaFoldDB" id="A0A382IYU9"/>
<evidence type="ECO:0000313" key="10">
    <source>
        <dbReference type="EMBL" id="SVC04846.1"/>
    </source>
</evidence>
<protein>
    <recommendedName>
        <fullName evidence="11">Inorganic diphosphatase</fullName>
    </recommendedName>
</protein>
<evidence type="ECO:0008006" key="11">
    <source>
        <dbReference type="Google" id="ProtNLM"/>
    </source>
</evidence>
<name>A0A382IYU9_9ZZZZ</name>
<dbReference type="GO" id="GO:0012505">
    <property type="term" value="C:endomembrane system"/>
    <property type="evidence" value="ECO:0007669"/>
    <property type="project" value="UniProtKB-SubCell"/>
</dbReference>
<dbReference type="GO" id="GO:0016020">
    <property type="term" value="C:membrane"/>
    <property type="evidence" value="ECO:0007669"/>
    <property type="project" value="InterPro"/>
</dbReference>
<dbReference type="PANTHER" id="PTHR31998">
    <property type="entry name" value="K(+)-INSENSITIVE PYROPHOSPHATE-ENERGIZED PROTON PUMP"/>
    <property type="match status" value="1"/>
</dbReference>
<feature type="transmembrane region" description="Helical" evidence="9">
    <location>
        <begin position="122"/>
        <end position="148"/>
    </location>
</feature>
<dbReference type="InterPro" id="IPR004131">
    <property type="entry name" value="PPase-energised_H-pump"/>
</dbReference>
<keyword evidence="4" id="KW-0460">Magnesium</keyword>
<evidence type="ECO:0000256" key="5">
    <source>
        <dbReference type="ARBA" id="ARBA00022967"/>
    </source>
</evidence>
<sequence length="163" mass="16743">MSTDLALWLAIGASLLAVLYSVVSVRWILKQDAGNARMQEIAGAIQEGAKAYMNRQYATVGVVGAVLFLVLTVALGWATSIGFGIGALLSAATGYMGMNISVRANVRTAQAAHQGVNAALTVAFRGGAITGMLVVGLGLLGVAGYYAVLNAQGMSTEDILHAL</sequence>
<dbReference type="Pfam" id="PF03030">
    <property type="entry name" value="H_PPase"/>
    <property type="match status" value="1"/>
</dbReference>
<evidence type="ECO:0000256" key="3">
    <source>
        <dbReference type="ARBA" id="ARBA00022692"/>
    </source>
</evidence>
<keyword evidence="2" id="KW-0813">Transport</keyword>
<keyword evidence="3 9" id="KW-0812">Transmembrane</keyword>